<evidence type="ECO:0000313" key="1">
    <source>
        <dbReference type="EMBL" id="CAD5243641.1"/>
    </source>
</evidence>
<organism evidence="1 2">
    <name type="scientific">Thermococcus camini</name>
    <dbReference type="NCBI Taxonomy" id="2016373"/>
    <lineage>
        <taxon>Archaea</taxon>
        <taxon>Methanobacteriati</taxon>
        <taxon>Methanobacteriota</taxon>
        <taxon>Thermococci</taxon>
        <taxon>Thermococcales</taxon>
        <taxon>Thermococcaceae</taxon>
        <taxon>Thermococcus</taxon>
    </lineage>
</organism>
<keyword evidence="2" id="KW-1185">Reference proteome</keyword>
<reference evidence="1 2" key="1">
    <citation type="submission" date="2020-09" db="EMBL/GenBank/DDBJ databases">
        <authorList>
            <person name="Courtine D."/>
        </authorList>
    </citation>
    <scope>NUCLEOTIDE SEQUENCE [LARGE SCALE GENOMIC DNA]</scope>
    <source>
        <strain evidence="1 2">IRI35c</strain>
    </source>
</reference>
<gene>
    <name evidence="1" type="ORF">TIRI35C_0487</name>
</gene>
<dbReference type="KEGG" id="tcq:TIRI35C_0487"/>
<accession>A0A7G2D534</accession>
<dbReference type="Proteomes" id="UP000516304">
    <property type="component" value="Chromosome TIRI35C"/>
</dbReference>
<evidence type="ECO:0000313" key="2">
    <source>
        <dbReference type="Proteomes" id="UP000516304"/>
    </source>
</evidence>
<dbReference type="AlphaFoldDB" id="A0A7G2D534"/>
<name>A0A7G2D534_9EURY</name>
<sequence>MVISVTTVIRKDAERFLRELKAHYGDAWRMPRSNYLSKPDFVVVDPKSGKKTKVSFVSLDDGEVVGVVYDDLG</sequence>
<dbReference type="EMBL" id="LR881183">
    <property type="protein sequence ID" value="CAD5243641.1"/>
    <property type="molecule type" value="Genomic_DNA"/>
</dbReference>
<protein>
    <submittedName>
        <fullName evidence="1">Uncharacterized protein</fullName>
    </submittedName>
</protein>
<proteinExistence type="predicted"/>